<proteinExistence type="predicted"/>
<organism evidence="3 4">
    <name type="scientific">Alternaria atra</name>
    <dbReference type="NCBI Taxonomy" id="119953"/>
    <lineage>
        <taxon>Eukaryota</taxon>
        <taxon>Fungi</taxon>
        <taxon>Dikarya</taxon>
        <taxon>Ascomycota</taxon>
        <taxon>Pezizomycotina</taxon>
        <taxon>Dothideomycetes</taxon>
        <taxon>Pleosporomycetidae</taxon>
        <taxon>Pleosporales</taxon>
        <taxon>Pleosporineae</taxon>
        <taxon>Pleosporaceae</taxon>
        <taxon>Alternaria</taxon>
        <taxon>Alternaria sect. Ulocladioides</taxon>
    </lineage>
</organism>
<dbReference type="PANTHER" id="PTHR45033">
    <property type="match status" value="1"/>
</dbReference>
<dbReference type="Proteomes" id="UP000676310">
    <property type="component" value="Unassembled WGS sequence"/>
</dbReference>
<gene>
    <name evidence="3" type="ORF">ALTATR162_LOCUS11441</name>
</gene>
<dbReference type="InterPro" id="IPR013149">
    <property type="entry name" value="ADH-like_C"/>
</dbReference>
<protein>
    <recommendedName>
        <fullName evidence="2">Enoyl reductase (ER) domain-containing protein</fullName>
    </recommendedName>
</protein>
<evidence type="ECO:0000313" key="3">
    <source>
        <dbReference type="EMBL" id="CAG5185929.1"/>
    </source>
</evidence>
<dbReference type="InterPro" id="IPR036291">
    <property type="entry name" value="NAD(P)-bd_dom_sf"/>
</dbReference>
<dbReference type="SUPFAM" id="SSF51735">
    <property type="entry name" value="NAD(P)-binding Rossmann-fold domains"/>
    <property type="match status" value="1"/>
</dbReference>
<evidence type="ECO:0000313" key="4">
    <source>
        <dbReference type="Proteomes" id="UP000676310"/>
    </source>
</evidence>
<sequence>MTYPSTYTAYRRSAGKDTSSRQNPLTLEKSQETLPQEEDLGPNDVVIKIHAVSLNYRDVAMLIKEYPVPVTEQGIPCSDCAAEVVGLGSAVKNFKVGDAVAPICNQGDFYPTDDAITVAIGANAPGTLRQYGVYQAKHLVHLPKNLSWEESSMLPCAGVTAWNSLDSLKTVQEHSSALLQGTGGVSMFSLLLCLAAGITPIITSSSNDKIKAIQERISDKVHGLNYKTDDQGARIKEITNDRGVDFVVNNTGVGSLIDDISYLCARGGTVSLVGFLAGWDADWKPSQLMALMGKGAKLKGIAVGSKKDFEDMNTFIEEKNVKLDVMLDRTFGFEDAKKAFDLQLSGNFSGKIVIKVAE</sequence>
<comment type="caution">
    <text evidence="3">The sequence shown here is derived from an EMBL/GenBank/DDBJ whole genome shotgun (WGS) entry which is preliminary data.</text>
</comment>
<dbReference type="EMBL" id="CAJRGZ010000030">
    <property type="protein sequence ID" value="CAG5185929.1"/>
    <property type="molecule type" value="Genomic_DNA"/>
</dbReference>
<dbReference type="GeneID" id="67011714"/>
<dbReference type="InterPro" id="IPR011032">
    <property type="entry name" value="GroES-like_sf"/>
</dbReference>
<evidence type="ECO:0000259" key="2">
    <source>
        <dbReference type="SMART" id="SM00829"/>
    </source>
</evidence>
<dbReference type="Pfam" id="PF00107">
    <property type="entry name" value="ADH_zinc_N"/>
    <property type="match status" value="1"/>
</dbReference>
<accession>A0A8J2IBS3</accession>
<feature type="region of interest" description="Disordered" evidence="1">
    <location>
        <begin position="1"/>
        <end position="39"/>
    </location>
</feature>
<dbReference type="SUPFAM" id="SSF50129">
    <property type="entry name" value="GroES-like"/>
    <property type="match status" value="1"/>
</dbReference>
<dbReference type="AlphaFoldDB" id="A0A8J2IBS3"/>
<dbReference type="InterPro" id="IPR020843">
    <property type="entry name" value="ER"/>
</dbReference>
<keyword evidence="4" id="KW-1185">Reference proteome</keyword>
<name>A0A8J2IBS3_9PLEO</name>
<dbReference type="InterPro" id="IPR052711">
    <property type="entry name" value="Zinc_ADH-like"/>
</dbReference>
<dbReference type="InterPro" id="IPR013154">
    <property type="entry name" value="ADH-like_N"/>
</dbReference>
<dbReference type="CDD" id="cd08276">
    <property type="entry name" value="MDR7"/>
    <property type="match status" value="1"/>
</dbReference>
<evidence type="ECO:0000256" key="1">
    <source>
        <dbReference type="SAM" id="MobiDB-lite"/>
    </source>
</evidence>
<dbReference type="RefSeq" id="XP_043175018.1">
    <property type="nucleotide sequence ID" value="XM_043319083.1"/>
</dbReference>
<dbReference type="OrthoDB" id="3509362at2759"/>
<dbReference type="Gene3D" id="3.90.180.10">
    <property type="entry name" value="Medium-chain alcohol dehydrogenases, catalytic domain"/>
    <property type="match status" value="1"/>
</dbReference>
<dbReference type="PANTHER" id="PTHR45033:SF1">
    <property type="entry name" value="OXIDOREDUCTASE (EUROFUNG)"/>
    <property type="match status" value="1"/>
</dbReference>
<reference evidence="3" key="1">
    <citation type="submission" date="2021-05" db="EMBL/GenBank/DDBJ databases">
        <authorList>
            <person name="Stam R."/>
        </authorList>
    </citation>
    <scope>NUCLEOTIDE SEQUENCE</scope>
    <source>
        <strain evidence="3">CS162</strain>
    </source>
</reference>
<feature type="domain" description="Enoyl reductase (ER)" evidence="2">
    <location>
        <begin position="20"/>
        <end position="354"/>
    </location>
</feature>
<dbReference type="SMART" id="SM00829">
    <property type="entry name" value="PKS_ER"/>
    <property type="match status" value="1"/>
</dbReference>
<dbReference type="GO" id="GO:0016491">
    <property type="term" value="F:oxidoreductase activity"/>
    <property type="evidence" value="ECO:0007669"/>
    <property type="project" value="InterPro"/>
</dbReference>
<dbReference type="Gene3D" id="3.40.50.720">
    <property type="entry name" value="NAD(P)-binding Rossmann-like Domain"/>
    <property type="match status" value="1"/>
</dbReference>
<dbReference type="Pfam" id="PF08240">
    <property type="entry name" value="ADH_N"/>
    <property type="match status" value="1"/>
</dbReference>